<evidence type="ECO:0000256" key="2">
    <source>
        <dbReference type="SAM" id="Phobius"/>
    </source>
</evidence>
<name>A0A7N0UEW0_KALFE</name>
<keyword evidence="2" id="KW-0812">Transmembrane</keyword>
<evidence type="ECO:0000313" key="4">
    <source>
        <dbReference type="Proteomes" id="UP000594263"/>
    </source>
</evidence>
<dbReference type="GO" id="GO:0010598">
    <property type="term" value="C:NAD(P)H dehydrogenase complex (plastoquinone)"/>
    <property type="evidence" value="ECO:0007669"/>
    <property type="project" value="InterPro"/>
</dbReference>
<protein>
    <recommendedName>
        <fullName evidence="5">Chlororespiratory reduction 3</fullName>
    </recommendedName>
</protein>
<keyword evidence="2" id="KW-1133">Transmembrane helix</keyword>
<sequence length="167" mass="18269">MSCCGSLTRALVIASALRADSDGASPPQDRLPSVRLPNSSPKAPTSRRRTPAPPAKQQRKPSLMEIERAIGAGKFKDRNLSEKEENKTMFDSLLLDAMREDDSEVQKKLRETGEWIADGTENAARSSGKRILTVMFSMIIPMAFLLLVASGIIPLPLSTPYLDDLLS</sequence>
<dbReference type="Proteomes" id="UP000594263">
    <property type="component" value="Unplaced"/>
</dbReference>
<proteinExistence type="predicted"/>
<dbReference type="PANTHER" id="PTHR36340:SF1">
    <property type="entry name" value="NAD(P)H DEHYDROGENASE SUBUNIT CRR3, CHLOROPLASTIC-RELATED"/>
    <property type="match status" value="1"/>
</dbReference>
<dbReference type="GO" id="GO:0009773">
    <property type="term" value="P:photosynthetic electron transport in photosystem I"/>
    <property type="evidence" value="ECO:0007669"/>
    <property type="project" value="InterPro"/>
</dbReference>
<keyword evidence="2" id="KW-0472">Membrane</keyword>
<evidence type="ECO:0008006" key="5">
    <source>
        <dbReference type="Google" id="ProtNLM"/>
    </source>
</evidence>
<dbReference type="OMA" id="LFTIQWI"/>
<dbReference type="Gramene" id="Kaladp0064s0046.1.v1.1">
    <property type="protein sequence ID" value="Kaladp0064s0046.1.v1.1"/>
    <property type="gene ID" value="Kaladp0064s0046.v1.1"/>
</dbReference>
<dbReference type="InterPro" id="IPR038931">
    <property type="entry name" value="CRR3"/>
</dbReference>
<dbReference type="EnsemblPlants" id="Kaladp0064s0046.1.v1.1">
    <property type="protein sequence ID" value="Kaladp0064s0046.1.v1.1"/>
    <property type="gene ID" value="Kaladp0064s0046.v1.1"/>
</dbReference>
<reference evidence="3" key="1">
    <citation type="submission" date="2021-01" db="UniProtKB">
        <authorList>
            <consortium name="EnsemblPlants"/>
        </authorList>
    </citation>
    <scope>IDENTIFICATION</scope>
</reference>
<feature type="transmembrane region" description="Helical" evidence="2">
    <location>
        <begin position="131"/>
        <end position="157"/>
    </location>
</feature>
<dbReference type="AlphaFoldDB" id="A0A7N0UEW0"/>
<keyword evidence="4" id="KW-1185">Reference proteome</keyword>
<dbReference type="GO" id="GO:0009535">
    <property type="term" value="C:chloroplast thylakoid membrane"/>
    <property type="evidence" value="ECO:0007669"/>
    <property type="project" value="InterPro"/>
</dbReference>
<evidence type="ECO:0000313" key="3">
    <source>
        <dbReference type="EnsemblPlants" id="Kaladp0064s0046.1.v1.1"/>
    </source>
</evidence>
<accession>A0A7N0UEW0</accession>
<dbReference type="PANTHER" id="PTHR36340">
    <property type="entry name" value="NAD(P)H DEHYDROGENASE SUBUNIT CRR3, CHLOROPLASTIC-RELATED"/>
    <property type="match status" value="1"/>
</dbReference>
<feature type="region of interest" description="Disordered" evidence="1">
    <location>
        <begin position="19"/>
        <end position="63"/>
    </location>
</feature>
<evidence type="ECO:0000256" key="1">
    <source>
        <dbReference type="SAM" id="MobiDB-lite"/>
    </source>
</evidence>
<organism evidence="3 4">
    <name type="scientific">Kalanchoe fedtschenkoi</name>
    <name type="common">Lavender scallops</name>
    <name type="synonym">South American air plant</name>
    <dbReference type="NCBI Taxonomy" id="63787"/>
    <lineage>
        <taxon>Eukaryota</taxon>
        <taxon>Viridiplantae</taxon>
        <taxon>Streptophyta</taxon>
        <taxon>Embryophyta</taxon>
        <taxon>Tracheophyta</taxon>
        <taxon>Spermatophyta</taxon>
        <taxon>Magnoliopsida</taxon>
        <taxon>eudicotyledons</taxon>
        <taxon>Gunneridae</taxon>
        <taxon>Pentapetalae</taxon>
        <taxon>Saxifragales</taxon>
        <taxon>Crassulaceae</taxon>
        <taxon>Kalanchoe</taxon>
    </lineage>
</organism>